<evidence type="ECO:0000313" key="15">
    <source>
        <dbReference type="EMBL" id="MCP1340272.1"/>
    </source>
</evidence>
<keyword evidence="5 13" id="KW-0444">Lipid biosynthesis</keyword>
<dbReference type="RefSeq" id="WP_253620123.1">
    <property type="nucleotide sequence ID" value="NZ_JAMZDE010000008.1"/>
</dbReference>
<keyword evidence="16" id="KW-1185">Reference proteome</keyword>
<dbReference type="EMBL" id="JAMZDE010000008">
    <property type="protein sequence ID" value="MCP1340272.1"/>
    <property type="molecule type" value="Genomic_DNA"/>
</dbReference>
<dbReference type="NCBIfam" id="TIGR00682">
    <property type="entry name" value="lpxK"/>
    <property type="match status" value="1"/>
</dbReference>
<dbReference type="GO" id="GO:0009244">
    <property type="term" value="P:lipopolysaccharide core region biosynthetic process"/>
    <property type="evidence" value="ECO:0007669"/>
    <property type="project" value="TreeGrafter"/>
</dbReference>
<keyword evidence="6 13" id="KW-0441">Lipid A biosynthesis</keyword>
<dbReference type="InterPro" id="IPR027417">
    <property type="entry name" value="P-loop_NTPase"/>
</dbReference>
<comment type="function">
    <text evidence="1 13">Transfers the gamma-phosphate of ATP to the 4'-position of a tetraacyldisaccharide 1-phosphate intermediate (termed DS-1-P) to form tetraacyldisaccharide 1,4'-bis-phosphate (lipid IVA).</text>
</comment>
<keyword evidence="7 13" id="KW-0808">Transferase</keyword>
<accession>A0A9X2JSA5</accession>
<comment type="similarity">
    <text evidence="13">Belongs to the LpxK family.</text>
</comment>
<evidence type="ECO:0000256" key="2">
    <source>
        <dbReference type="ARBA" id="ARBA00004870"/>
    </source>
</evidence>
<dbReference type="PANTHER" id="PTHR42724:SF1">
    <property type="entry name" value="TETRAACYLDISACCHARIDE 4'-KINASE, MITOCHONDRIAL-RELATED"/>
    <property type="match status" value="1"/>
</dbReference>
<keyword evidence="11 13" id="KW-0443">Lipid metabolism</keyword>
<evidence type="ECO:0000256" key="12">
    <source>
        <dbReference type="ARBA" id="ARBA00029757"/>
    </source>
</evidence>
<evidence type="ECO:0000256" key="9">
    <source>
        <dbReference type="ARBA" id="ARBA00022777"/>
    </source>
</evidence>
<keyword evidence="9 13" id="KW-0418">Kinase</keyword>
<evidence type="ECO:0000256" key="3">
    <source>
        <dbReference type="ARBA" id="ARBA00012071"/>
    </source>
</evidence>
<evidence type="ECO:0000256" key="11">
    <source>
        <dbReference type="ARBA" id="ARBA00023098"/>
    </source>
</evidence>
<evidence type="ECO:0000256" key="14">
    <source>
        <dbReference type="SAM" id="Phobius"/>
    </source>
</evidence>
<evidence type="ECO:0000256" key="6">
    <source>
        <dbReference type="ARBA" id="ARBA00022556"/>
    </source>
</evidence>
<protein>
    <recommendedName>
        <fullName evidence="4 13">Tetraacyldisaccharide 4'-kinase</fullName>
        <ecNumber evidence="3 13">2.7.1.130</ecNumber>
    </recommendedName>
    <alternativeName>
        <fullName evidence="12 13">Lipid A 4'-kinase</fullName>
    </alternativeName>
</protein>
<comment type="caution">
    <text evidence="15">The sequence shown here is derived from an EMBL/GenBank/DDBJ whole genome shotgun (WGS) entry which is preliminary data.</text>
</comment>
<dbReference type="GO" id="GO:0005524">
    <property type="term" value="F:ATP binding"/>
    <property type="evidence" value="ECO:0007669"/>
    <property type="project" value="UniProtKB-UniRule"/>
</dbReference>
<keyword evidence="14" id="KW-0812">Transmembrane</keyword>
<organism evidence="15 16">
    <name type="scientific">Idiomarina rhizosphaerae</name>
    <dbReference type="NCBI Taxonomy" id="2961572"/>
    <lineage>
        <taxon>Bacteria</taxon>
        <taxon>Pseudomonadati</taxon>
        <taxon>Pseudomonadota</taxon>
        <taxon>Gammaproteobacteria</taxon>
        <taxon>Alteromonadales</taxon>
        <taxon>Idiomarinaceae</taxon>
        <taxon>Idiomarina</taxon>
    </lineage>
</organism>
<dbReference type="SUPFAM" id="SSF52540">
    <property type="entry name" value="P-loop containing nucleoside triphosphate hydrolases"/>
    <property type="match status" value="1"/>
</dbReference>
<keyword evidence="8 13" id="KW-0547">Nucleotide-binding</keyword>
<evidence type="ECO:0000256" key="5">
    <source>
        <dbReference type="ARBA" id="ARBA00022516"/>
    </source>
</evidence>
<dbReference type="AlphaFoldDB" id="A0A9X2JSA5"/>
<feature type="transmembrane region" description="Helical" evidence="14">
    <location>
        <begin position="12"/>
        <end position="32"/>
    </location>
</feature>
<dbReference type="PANTHER" id="PTHR42724">
    <property type="entry name" value="TETRAACYLDISACCHARIDE 4'-KINASE"/>
    <property type="match status" value="1"/>
</dbReference>
<reference evidence="15" key="1">
    <citation type="submission" date="2022-06" db="EMBL/GenBank/DDBJ databases">
        <title>Idiomarina rhizosphaerae M1R2S28.</title>
        <authorList>
            <person name="Sun J.-Q."/>
            <person name="Li L.-F."/>
        </authorList>
    </citation>
    <scope>NUCLEOTIDE SEQUENCE</scope>
    <source>
        <strain evidence="15">M1R2S28</strain>
    </source>
</reference>
<dbReference type="InterPro" id="IPR003758">
    <property type="entry name" value="LpxK"/>
</dbReference>
<evidence type="ECO:0000313" key="16">
    <source>
        <dbReference type="Proteomes" id="UP001139474"/>
    </source>
</evidence>
<comment type="catalytic activity">
    <reaction evidence="13">
        <text>a lipid A disaccharide + ATP = a lipid IVA + ADP + H(+)</text>
        <dbReference type="Rhea" id="RHEA:67840"/>
        <dbReference type="ChEBI" id="CHEBI:15378"/>
        <dbReference type="ChEBI" id="CHEBI:30616"/>
        <dbReference type="ChEBI" id="CHEBI:176343"/>
        <dbReference type="ChEBI" id="CHEBI:176425"/>
        <dbReference type="ChEBI" id="CHEBI:456216"/>
        <dbReference type="EC" id="2.7.1.130"/>
    </reaction>
</comment>
<evidence type="ECO:0000256" key="1">
    <source>
        <dbReference type="ARBA" id="ARBA00002274"/>
    </source>
</evidence>
<keyword evidence="14" id="KW-1133">Transmembrane helix</keyword>
<dbReference type="Proteomes" id="UP001139474">
    <property type="component" value="Unassembled WGS sequence"/>
</dbReference>
<evidence type="ECO:0000256" key="4">
    <source>
        <dbReference type="ARBA" id="ARBA00016436"/>
    </source>
</evidence>
<dbReference type="GO" id="GO:0009029">
    <property type="term" value="F:lipid-A 4'-kinase activity"/>
    <property type="evidence" value="ECO:0007669"/>
    <property type="project" value="UniProtKB-UniRule"/>
</dbReference>
<name>A0A9X2JSA5_9GAMM</name>
<evidence type="ECO:0000256" key="13">
    <source>
        <dbReference type="HAMAP-Rule" id="MF_00409"/>
    </source>
</evidence>
<evidence type="ECO:0000256" key="10">
    <source>
        <dbReference type="ARBA" id="ARBA00022840"/>
    </source>
</evidence>
<gene>
    <name evidence="13 15" type="primary">lpxK</name>
    <name evidence="15" type="ORF">NJR55_11800</name>
</gene>
<dbReference type="EC" id="2.7.1.130" evidence="3 13"/>
<evidence type="ECO:0000256" key="7">
    <source>
        <dbReference type="ARBA" id="ARBA00022679"/>
    </source>
</evidence>
<comment type="pathway">
    <text evidence="2 13">Glycolipid biosynthesis; lipid IV(A) biosynthesis; lipid IV(A) from (3R)-3-hydroxytetradecanoyl-[acyl-carrier-protein] and UDP-N-acetyl-alpha-D-glucosamine: step 6/6.</text>
</comment>
<keyword evidence="14" id="KW-0472">Membrane</keyword>
<keyword evidence="10 13" id="KW-0067">ATP-binding</keyword>
<dbReference type="GO" id="GO:0005886">
    <property type="term" value="C:plasma membrane"/>
    <property type="evidence" value="ECO:0007669"/>
    <property type="project" value="TreeGrafter"/>
</dbReference>
<proteinExistence type="inferred from homology"/>
<sequence>MWLQKQWYNARLHPLLFLLTPLSLVFWLVTNLRRSFYAFGLMPRYKANVPVIVVGNISVGGTGKTPMVVALSQWLKDEGWNPGIISRGYGAKGPFPYDVLESDSPEKAGDEPLLMRRRTGCPVVIAPKRAQAAKLMAEQHPKVDVIISDDGLQHYGLKRDIELIMIDAERGIGNGWLLPAGPLREGPWRLKGSDWVISNYGRHAFARHVVDVEPGHWYRVDNNEQIELKTESKFNAVAGIGYPQRFFNSLIEQGIELENSQGFADHHAFSQQDFSNLADNPILMTEKDAGKCQSFAQADWYYQTIEAKLPEVMKTNLLAELERKKNGHR</sequence>
<dbReference type="Pfam" id="PF02606">
    <property type="entry name" value="LpxK"/>
    <property type="match status" value="1"/>
</dbReference>
<feature type="binding site" evidence="13">
    <location>
        <begin position="58"/>
        <end position="65"/>
    </location>
    <ligand>
        <name>ATP</name>
        <dbReference type="ChEBI" id="CHEBI:30616"/>
    </ligand>
</feature>
<dbReference type="GO" id="GO:0009245">
    <property type="term" value="P:lipid A biosynthetic process"/>
    <property type="evidence" value="ECO:0007669"/>
    <property type="project" value="UniProtKB-UniRule"/>
</dbReference>
<dbReference type="HAMAP" id="MF_00409">
    <property type="entry name" value="LpxK"/>
    <property type="match status" value="1"/>
</dbReference>
<evidence type="ECO:0000256" key="8">
    <source>
        <dbReference type="ARBA" id="ARBA00022741"/>
    </source>
</evidence>